<accession>A0ABY6MNA4</accession>
<dbReference type="NCBIfam" id="TIGR03790">
    <property type="entry name" value="TIGR03790 family protein"/>
    <property type="match status" value="1"/>
</dbReference>
<name>A0ABY6MNA4_9BURK</name>
<organism evidence="1 2">
    <name type="scientific">Caldimonas aquatica</name>
    <dbReference type="NCBI Taxonomy" id="376175"/>
    <lineage>
        <taxon>Bacteria</taxon>
        <taxon>Pseudomonadati</taxon>
        <taxon>Pseudomonadota</taxon>
        <taxon>Betaproteobacteria</taxon>
        <taxon>Burkholderiales</taxon>
        <taxon>Sphaerotilaceae</taxon>
        <taxon>Caldimonas</taxon>
    </lineage>
</organism>
<dbReference type="Proteomes" id="UP001163266">
    <property type="component" value="Chromosome"/>
</dbReference>
<evidence type="ECO:0000313" key="1">
    <source>
        <dbReference type="EMBL" id="UZD53924.1"/>
    </source>
</evidence>
<dbReference type="InterPro" id="IPR022265">
    <property type="entry name" value="CHP03790"/>
</dbReference>
<dbReference type="EMBL" id="CP110257">
    <property type="protein sequence ID" value="UZD53924.1"/>
    <property type="molecule type" value="Genomic_DNA"/>
</dbReference>
<evidence type="ECO:0000313" key="2">
    <source>
        <dbReference type="Proteomes" id="UP001163266"/>
    </source>
</evidence>
<protein>
    <submittedName>
        <fullName evidence="1">TIGR03790 family protein</fullName>
    </submittedName>
</protein>
<proteinExistence type="predicted"/>
<gene>
    <name evidence="1" type="ORF">OMP39_09515</name>
</gene>
<reference evidence="1" key="1">
    <citation type="submission" date="2022-10" db="EMBL/GenBank/DDBJ databases">
        <title>Complete genome sequence of Schlegelella aquatica LMG 23380.</title>
        <authorList>
            <person name="Musilova J."/>
            <person name="Kourilova X."/>
            <person name="Bezdicek M."/>
            <person name="Hermankova K."/>
            <person name="Obruca S."/>
            <person name="Sedlar K."/>
        </authorList>
    </citation>
    <scope>NUCLEOTIDE SEQUENCE</scope>
    <source>
        <strain evidence="1">LMG 23380</strain>
    </source>
</reference>
<keyword evidence="2" id="KW-1185">Reference proteome</keyword>
<sequence length="320" mass="34290">MKASQLGLLVNEDDPYSVAVGDAYARRRGIPSAQVVAVRLPVTPTLEVAEFEALQARMEQAFGAAGEDVQALAMAWVQPYAVGCQSLTAAVTLGLDAQLCRNTCGRPRVSPYFNHPTHRPWSDLRLRPSMLIAAPTEQGAQALIERGAASDGQLGRRGAPWVHAWFVSTSDRARSVRAPLYPPPVRLSAVGVEVHVAQAEEAPDAERVVLYQTGAARLEGLDRLQFVPGALADHLTSFGGRLEGASGQSSALAWIDAGATASYGTVSEPCNHPQKFPHPQILLLHYLQGATALEAYWKSVAWPQQGVFVGDPLAAPFARD</sequence>
<dbReference type="RefSeq" id="WP_264891493.1">
    <property type="nucleotide sequence ID" value="NZ_CP110257.1"/>
</dbReference>